<accession>A0ABS6IGI3</accession>
<organism evidence="1 2">
    <name type="scientific">Reyranella humidisoli</name>
    <dbReference type="NCBI Taxonomy" id="2849149"/>
    <lineage>
        <taxon>Bacteria</taxon>
        <taxon>Pseudomonadati</taxon>
        <taxon>Pseudomonadota</taxon>
        <taxon>Alphaproteobacteria</taxon>
        <taxon>Hyphomicrobiales</taxon>
        <taxon>Reyranellaceae</taxon>
        <taxon>Reyranella</taxon>
    </lineage>
</organism>
<comment type="caution">
    <text evidence="1">The sequence shown here is derived from an EMBL/GenBank/DDBJ whole genome shotgun (WGS) entry which is preliminary data.</text>
</comment>
<evidence type="ECO:0000313" key="2">
    <source>
        <dbReference type="Proteomes" id="UP000727907"/>
    </source>
</evidence>
<dbReference type="Proteomes" id="UP000727907">
    <property type="component" value="Unassembled WGS sequence"/>
</dbReference>
<reference evidence="1 2" key="1">
    <citation type="submission" date="2021-06" db="EMBL/GenBank/DDBJ databases">
        <authorList>
            <person name="Lee D.H."/>
        </authorList>
    </citation>
    <scope>NUCLEOTIDE SEQUENCE [LARGE SCALE GENOMIC DNA]</scope>
    <source>
        <strain evidence="1 2">MMS21-HV4-11</strain>
    </source>
</reference>
<dbReference type="EMBL" id="JAHOPB010000001">
    <property type="protein sequence ID" value="MBU8873689.1"/>
    <property type="molecule type" value="Genomic_DNA"/>
</dbReference>
<protein>
    <submittedName>
        <fullName evidence="1">Uncharacterized protein</fullName>
    </submittedName>
</protein>
<evidence type="ECO:0000313" key="1">
    <source>
        <dbReference type="EMBL" id="MBU8873689.1"/>
    </source>
</evidence>
<keyword evidence="2" id="KW-1185">Reference proteome</keyword>
<name>A0ABS6IGI3_9HYPH</name>
<dbReference type="RefSeq" id="WP_216958077.1">
    <property type="nucleotide sequence ID" value="NZ_JAHOPB010000001.1"/>
</dbReference>
<gene>
    <name evidence="1" type="ORF">KQ910_07930</name>
</gene>
<sequence>MSKIAKIQKGLVKAMQQAGIRPELIYAYEQTGILVVEEGYAKLSPAERAEYDAAIDAYRARHR</sequence>
<proteinExistence type="predicted"/>